<gene>
    <name evidence="1" type="ORF">LCPAC404_01280</name>
</gene>
<dbReference type="Gene3D" id="2.40.50.90">
    <property type="match status" value="1"/>
</dbReference>
<dbReference type="InterPro" id="IPR035437">
    <property type="entry name" value="SNase_OB-fold_sf"/>
</dbReference>
<reference evidence="1" key="1">
    <citation type="journal article" date="2019" name="MBio">
        <title>Virus Genomes from Deep Sea Sediments Expand the Ocean Megavirome and Support Independent Origins of Viral Gigantism.</title>
        <authorList>
            <person name="Backstrom D."/>
            <person name="Yutin N."/>
            <person name="Jorgensen S.L."/>
            <person name="Dharamshi J."/>
            <person name="Homa F."/>
            <person name="Zaremba-Niedwiedzka K."/>
            <person name="Spang A."/>
            <person name="Wolf Y.I."/>
            <person name="Koonin E.V."/>
            <person name="Ettema T.J."/>
        </authorList>
    </citation>
    <scope>NUCLEOTIDE SEQUENCE</scope>
</reference>
<evidence type="ECO:0000313" key="1">
    <source>
        <dbReference type="EMBL" id="QBK93424.1"/>
    </source>
</evidence>
<accession>A0A481ZBY2</accession>
<proteinExistence type="predicted"/>
<organism evidence="1">
    <name type="scientific">Pithovirus LCPAC404</name>
    <dbReference type="NCBI Taxonomy" id="2506597"/>
    <lineage>
        <taxon>Viruses</taxon>
        <taxon>Pithoviruses</taxon>
    </lineage>
</organism>
<protein>
    <submittedName>
        <fullName evidence="1">Uncharacterized protein</fullName>
    </submittedName>
</protein>
<dbReference type="EMBL" id="MK500595">
    <property type="protein sequence ID" value="QBK93424.1"/>
    <property type="molecule type" value="Genomic_DNA"/>
</dbReference>
<name>A0A481ZBY2_9VIRU</name>
<sequence length="242" mass="28270">MLLKVVIYYDTNMTSKRALLNLNFKPISSGVGYYNLKTSRWKKNTNKLTFTYEEIDMTGTDEEISRFKEINDIGIDHDTDYSSIIERLKNIHHRQLDTFNLLNLRCAGLITRILDADTMIIMIEIPCKFLNGKYLKKGKHKCQGFYCGEENNNIVIKLKTRIHSIDTAEKNTEEGKDIKKFAEKVISDNDNIVYLHFVGIGARGRYLAEMFLDPKYTQRYDDLMINYKEGTCCYRYYGGKKK</sequence>